<organism evidence="6 7">
    <name type="scientific">Scytonema hofmannii FACHB-248</name>
    <dbReference type="NCBI Taxonomy" id="1842502"/>
    <lineage>
        <taxon>Bacteria</taxon>
        <taxon>Bacillati</taxon>
        <taxon>Cyanobacteriota</taxon>
        <taxon>Cyanophyceae</taxon>
        <taxon>Nostocales</taxon>
        <taxon>Scytonemataceae</taxon>
        <taxon>Scytonema</taxon>
    </lineage>
</organism>
<dbReference type="Proteomes" id="UP000660380">
    <property type="component" value="Unassembled WGS sequence"/>
</dbReference>
<keyword evidence="3" id="KW-0274">FAD</keyword>
<dbReference type="Gene3D" id="3.50.50.60">
    <property type="entry name" value="FAD/NAD(P)-binding domain"/>
    <property type="match status" value="1"/>
</dbReference>
<dbReference type="PANTHER" id="PTHR42887">
    <property type="entry name" value="OS12G0638800 PROTEIN"/>
    <property type="match status" value="1"/>
</dbReference>
<evidence type="ECO:0000313" key="6">
    <source>
        <dbReference type="EMBL" id="MBD2602996.1"/>
    </source>
</evidence>
<sequence>MGGGAAGFFSAIATKEANRHAHVILIEASQQVLAKVRVSGGGRCNVTHACFDPAILVQNYPRGGKALRGAFSRFQTKDTITWFAMHGVPLKTEADGRMFPITNTSETIVNCLLNTASETGVEIRTSAPVVGVKRLQGDWGLGTGDWGLGETTSQENLPLKARKIEKFEIIFKSGEIILSDRLLLATGSNPVGYKIAKEFGHKVEVPVPSLFTFNIGDEQLRSLAGISVESVRLRLLSGGKSQLEQTGPLLITHWGLSGPAVLKLSAWGARVLRESHYQATLMINWLPDFQQDEVRQKILAVKNEWGKKAIALHRGVDLPHRLWQYIIARSDITTEQRWAEITNKQLNKLVQELTQGEYLINGKGVFKDEFVTCGGVNLKEVNFKTMESQIVPGLYFAGEILDIDGVTGGFNFQSAWTTGYLAGLAMASND</sequence>
<dbReference type="Pfam" id="PF22780">
    <property type="entry name" value="HI0933_like_1st"/>
    <property type="match status" value="1"/>
</dbReference>
<reference evidence="6 7" key="1">
    <citation type="journal article" date="2020" name="ISME J.">
        <title>Comparative genomics reveals insights into cyanobacterial evolution and habitat adaptation.</title>
        <authorList>
            <person name="Chen M.Y."/>
            <person name="Teng W.K."/>
            <person name="Zhao L."/>
            <person name="Hu C.X."/>
            <person name="Zhou Y.K."/>
            <person name="Han B.P."/>
            <person name="Song L.R."/>
            <person name="Shu W.S."/>
        </authorList>
    </citation>
    <scope>NUCLEOTIDE SEQUENCE [LARGE SCALE GENOMIC DNA]</scope>
    <source>
        <strain evidence="6 7">FACHB-248</strain>
    </source>
</reference>
<accession>A0ABR8GI04</accession>
<dbReference type="EMBL" id="JACJTA010000001">
    <property type="protein sequence ID" value="MBD2602996.1"/>
    <property type="molecule type" value="Genomic_DNA"/>
</dbReference>
<dbReference type="NCBIfam" id="TIGR00275">
    <property type="entry name" value="aminoacetone oxidase family FAD-binding enzyme"/>
    <property type="match status" value="1"/>
</dbReference>
<dbReference type="InterPro" id="IPR055178">
    <property type="entry name" value="RsdA/BaiN/AoA(So)-like_dom"/>
</dbReference>
<evidence type="ECO:0000259" key="5">
    <source>
        <dbReference type="Pfam" id="PF22780"/>
    </source>
</evidence>
<evidence type="ECO:0000256" key="1">
    <source>
        <dbReference type="ARBA" id="ARBA00001974"/>
    </source>
</evidence>
<dbReference type="InterPro" id="IPR057661">
    <property type="entry name" value="RsdA/BaiN/AoA(So)_Rossmann"/>
</dbReference>
<feature type="domain" description="RsdA/BaiN/AoA(So)-like insert" evidence="5">
    <location>
        <begin position="207"/>
        <end position="371"/>
    </location>
</feature>
<dbReference type="Pfam" id="PF03486">
    <property type="entry name" value="HI0933_like"/>
    <property type="match status" value="1"/>
</dbReference>
<comment type="cofactor">
    <cofactor evidence="1">
        <name>FAD</name>
        <dbReference type="ChEBI" id="CHEBI:57692"/>
    </cofactor>
</comment>
<proteinExistence type="predicted"/>
<dbReference type="SUPFAM" id="SSF51905">
    <property type="entry name" value="FAD/NAD(P)-binding domain"/>
    <property type="match status" value="1"/>
</dbReference>
<dbReference type="InterPro" id="IPR023166">
    <property type="entry name" value="BaiN-like_dom_sf"/>
</dbReference>
<dbReference type="SUPFAM" id="SSF160996">
    <property type="entry name" value="HI0933 insert domain-like"/>
    <property type="match status" value="1"/>
</dbReference>
<gene>
    <name evidence="6" type="ORF">H6G81_00295</name>
</gene>
<evidence type="ECO:0000256" key="2">
    <source>
        <dbReference type="ARBA" id="ARBA00022630"/>
    </source>
</evidence>
<keyword evidence="2" id="KW-0285">Flavoprotein</keyword>
<name>A0ABR8GI04_9CYAN</name>
<comment type="caution">
    <text evidence="6">The sequence shown here is derived from an EMBL/GenBank/DDBJ whole genome shotgun (WGS) entry which is preliminary data.</text>
</comment>
<dbReference type="PANTHER" id="PTHR42887:SF2">
    <property type="entry name" value="OS12G0638800 PROTEIN"/>
    <property type="match status" value="1"/>
</dbReference>
<feature type="domain" description="RsdA/BaiN/AoA(So)-like Rossmann fold-like" evidence="4">
    <location>
        <begin position="1"/>
        <end position="423"/>
    </location>
</feature>
<evidence type="ECO:0000259" key="4">
    <source>
        <dbReference type="Pfam" id="PF03486"/>
    </source>
</evidence>
<dbReference type="Gene3D" id="2.40.30.10">
    <property type="entry name" value="Translation factors"/>
    <property type="match status" value="1"/>
</dbReference>
<evidence type="ECO:0000313" key="7">
    <source>
        <dbReference type="Proteomes" id="UP000660380"/>
    </source>
</evidence>
<dbReference type="Gene3D" id="1.10.8.260">
    <property type="entry name" value="HI0933 insert domain-like"/>
    <property type="match status" value="1"/>
</dbReference>
<evidence type="ECO:0000256" key="3">
    <source>
        <dbReference type="ARBA" id="ARBA00022827"/>
    </source>
</evidence>
<keyword evidence="7" id="KW-1185">Reference proteome</keyword>
<dbReference type="InterPro" id="IPR036188">
    <property type="entry name" value="FAD/NAD-bd_sf"/>
</dbReference>
<protein>
    <submittedName>
        <fullName evidence="6">NAD(P)/FAD-dependent oxidoreductase</fullName>
    </submittedName>
</protein>
<dbReference type="InterPro" id="IPR004792">
    <property type="entry name" value="BaiN-like"/>
</dbReference>